<keyword evidence="4" id="KW-1185">Reference proteome</keyword>
<feature type="compositionally biased region" description="Acidic residues" evidence="2">
    <location>
        <begin position="27"/>
        <end position="36"/>
    </location>
</feature>
<dbReference type="EMBL" id="JBEHHI010000001">
    <property type="protein sequence ID" value="MEX5727935.1"/>
    <property type="molecule type" value="Genomic_DNA"/>
</dbReference>
<dbReference type="RefSeq" id="WP_125408295.1">
    <property type="nucleotide sequence ID" value="NZ_JBEHHI010000001.1"/>
</dbReference>
<evidence type="ECO:0000313" key="4">
    <source>
        <dbReference type="Proteomes" id="UP001560019"/>
    </source>
</evidence>
<feature type="compositionally biased region" description="Low complexity" evidence="2">
    <location>
        <begin position="43"/>
        <end position="52"/>
    </location>
</feature>
<name>A0ABV3XRH5_9RHOB</name>
<evidence type="ECO:0000256" key="1">
    <source>
        <dbReference type="SAM" id="Coils"/>
    </source>
</evidence>
<dbReference type="Proteomes" id="UP001560019">
    <property type="component" value="Unassembled WGS sequence"/>
</dbReference>
<reference evidence="3 4" key="1">
    <citation type="submission" date="2024-06" db="EMBL/GenBank/DDBJ databases">
        <title>Genome of Rhodovulum iodosum, a marine photoferrotroph.</title>
        <authorList>
            <person name="Bianchini G."/>
            <person name="Nikeleit V."/>
            <person name="Kappler A."/>
            <person name="Bryce C."/>
            <person name="Sanchez-Baracaldo P."/>
        </authorList>
    </citation>
    <scope>NUCLEOTIDE SEQUENCE [LARGE SCALE GENOMIC DNA]</scope>
    <source>
        <strain evidence="3 4">UT/N1</strain>
    </source>
</reference>
<comment type="caution">
    <text evidence="3">The sequence shown here is derived from an EMBL/GenBank/DDBJ whole genome shotgun (WGS) entry which is preliminary data.</text>
</comment>
<evidence type="ECO:0000256" key="2">
    <source>
        <dbReference type="SAM" id="MobiDB-lite"/>
    </source>
</evidence>
<keyword evidence="1" id="KW-0175">Coiled coil</keyword>
<protein>
    <recommendedName>
        <fullName evidence="5">Mitochondrial inner membrane protein</fullName>
    </recommendedName>
</protein>
<dbReference type="Gene3D" id="1.10.287.1490">
    <property type="match status" value="1"/>
</dbReference>
<gene>
    <name evidence="3" type="ORF">Ga0609869_001288</name>
</gene>
<organism evidence="3 4">
    <name type="scientific">Rhodovulum iodosum</name>
    <dbReference type="NCBI Taxonomy" id="68291"/>
    <lineage>
        <taxon>Bacteria</taxon>
        <taxon>Pseudomonadati</taxon>
        <taxon>Pseudomonadota</taxon>
        <taxon>Alphaproteobacteria</taxon>
        <taxon>Rhodobacterales</taxon>
        <taxon>Paracoccaceae</taxon>
        <taxon>Rhodovulum</taxon>
    </lineage>
</organism>
<evidence type="ECO:0000313" key="3">
    <source>
        <dbReference type="EMBL" id="MEX5727935.1"/>
    </source>
</evidence>
<proteinExistence type="predicted"/>
<evidence type="ECO:0008006" key="5">
    <source>
        <dbReference type="Google" id="ProtNLM"/>
    </source>
</evidence>
<feature type="region of interest" description="Disordered" evidence="2">
    <location>
        <begin position="1"/>
        <end position="52"/>
    </location>
</feature>
<feature type="coiled-coil region" evidence="1">
    <location>
        <begin position="170"/>
        <end position="211"/>
    </location>
</feature>
<sequence>MADRPESEDAGAAATEAQPDNAADDAVAVEEAETVQEPDSPPAKEAPQPAPAKGGSGVFRGIVGGVIAVALGYGAAQYIKPEGFTFPGTEPTAEATNFDAIATSVSESTDRLAALEARIAELGDAVAALPAETGPVEMPAELNETIAGLGEQLSTIDNRLSKLESRPLPTDGAEQVAEAYQREIDEMRAALNEQRARNEELSARVDSVADSAKAEVDQAVTRAALMRINAALDGGGGFDSAVADLDGTEVPAALAEVADDGVATMAELRASFAGYARAALRESLKDAADGAPSDRLSAFLRSQLGARSLEPREGDDPDAVLSRAEAALNAGNLDDALNEIAALPEAGQAEMAPWAERARTRAEAVAAADALADSLNSN</sequence>
<accession>A0ABV3XRH5</accession>